<evidence type="ECO:0000313" key="2">
    <source>
        <dbReference type="Proteomes" id="UP001164250"/>
    </source>
</evidence>
<gene>
    <name evidence="1" type="ORF">Patl1_27256</name>
</gene>
<organism evidence="1 2">
    <name type="scientific">Pistacia atlantica</name>
    <dbReference type="NCBI Taxonomy" id="434234"/>
    <lineage>
        <taxon>Eukaryota</taxon>
        <taxon>Viridiplantae</taxon>
        <taxon>Streptophyta</taxon>
        <taxon>Embryophyta</taxon>
        <taxon>Tracheophyta</taxon>
        <taxon>Spermatophyta</taxon>
        <taxon>Magnoliopsida</taxon>
        <taxon>eudicotyledons</taxon>
        <taxon>Gunneridae</taxon>
        <taxon>Pentapetalae</taxon>
        <taxon>rosids</taxon>
        <taxon>malvids</taxon>
        <taxon>Sapindales</taxon>
        <taxon>Anacardiaceae</taxon>
        <taxon>Pistacia</taxon>
    </lineage>
</organism>
<name>A0ACC1BBI0_9ROSI</name>
<comment type="caution">
    <text evidence="1">The sequence shown here is derived from an EMBL/GenBank/DDBJ whole genome shotgun (WGS) entry which is preliminary data.</text>
</comment>
<reference evidence="2" key="1">
    <citation type="journal article" date="2023" name="G3 (Bethesda)">
        <title>Genome assembly and association tests identify interacting loci associated with vigor, precocity, and sex in interspecific pistachio rootstocks.</title>
        <authorList>
            <person name="Palmer W."/>
            <person name="Jacygrad E."/>
            <person name="Sagayaradj S."/>
            <person name="Cavanaugh K."/>
            <person name="Han R."/>
            <person name="Bertier L."/>
            <person name="Beede B."/>
            <person name="Kafkas S."/>
            <person name="Golino D."/>
            <person name="Preece J."/>
            <person name="Michelmore R."/>
        </authorList>
    </citation>
    <scope>NUCLEOTIDE SEQUENCE [LARGE SCALE GENOMIC DNA]</scope>
</reference>
<proteinExistence type="predicted"/>
<dbReference type="Proteomes" id="UP001164250">
    <property type="component" value="Chromosome 5"/>
</dbReference>
<keyword evidence="2" id="KW-1185">Reference proteome</keyword>
<sequence length="90" mass="9917">MPSFGHSSQNGNDHSGTRDGYQEWGDSNIQDIVFVINLLAARYANQSSLAPGVTLDTLEKYYKAGYNAVRKYTSKCLCNPFQSFPFGISG</sequence>
<protein>
    <submittedName>
        <fullName evidence="1">Uncharacterized protein</fullName>
    </submittedName>
</protein>
<accession>A0ACC1BBI0</accession>
<evidence type="ECO:0000313" key="1">
    <source>
        <dbReference type="EMBL" id="KAJ0096299.1"/>
    </source>
</evidence>
<dbReference type="EMBL" id="CM047901">
    <property type="protein sequence ID" value="KAJ0096299.1"/>
    <property type="molecule type" value="Genomic_DNA"/>
</dbReference>